<dbReference type="RefSeq" id="WP_117702198.1">
    <property type="nucleotide sequence ID" value="NZ_QSTW01000013.1"/>
</dbReference>
<organism evidence="2 3">
    <name type="scientific">Phocaeicola plebeius</name>
    <dbReference type="NCBI Taxonomy" id="310297"/>
    <lineage>
        <taxon>Bacteria</taxon>
        <taxon>Pseudomonadati</taxon>
        <taxon>Bacteroidota</taxon>
        <taxon>Bacteroidia</taxon>
        <taxon>Bacteroidales</taxon>
        <taxon>Bacteroidaceae</taxon>
        <taxon>Phocaeicola</taxon>
    </lineage>
</organism>
<sequence>MATNTKNINRKKSNPGIKEFRGKVTSLVDRGYQYIGMARVSEIPSVSSSEMMKGGGAIGGLPIQGTFDIFDSRQSNPVPVSNAGTPGLGYIPWGPGNMLPNTIYKLVGSLPYTATAIKYIIDLTVGLGPQLMYRWSRYVNGTVKTELIPFKDAGLLIRNRIMEIQAQIDQQKAESGEEQGGGGTITWSQAVPGEDQKDTAQVGTPEYELKQLREDYRTWEETDKEWDKFCENNNLELHYLKCMTDDAHMDIYFPTIGLSIGRKDEEWDPKIVKLGSIPAVCCRMEEMDERMRINYVYYAEKWRKDATPKLERKDVVAYPTLMPENMLTELRRQVEKSKNRPPKKRTTWFCCPSYYPSMLKPYYPQPAWWSIFPSMTYDYATTLITDKAMARQNATMWGKMIFINNEYLRAMFDEMGADTTEAKQAVRDSIYKKVNEFLQRRENNGKTICLDSFVGPDGKTMQHAVEIVDVPQLTNSRDLKEELSEISSVVFFAIGVHPSLIGSTPGNSGSTGGTYMRELQLLKQNQLSTRQRIYLRFLKNIYTFNKWDKHGEIVIRQQTFTTLDRSATGTEETESTL</sequence>
<dbReference type="Proteomes" id="UP000260814">
    <property type="component" value="Unassembled WGS sequence"/>
</dbReference>
<evidence type="ECO:0000313" key="2">
    <source>
        <dbReference type="EMBL" id="RGM90404.1"/>
    </source>
</evidence>
<proteinExistence type="predicted"/>
<reference evidence="2 3" key="1">
    <citation type="submission" date="2018-08" db="EMBL/GenBank/DDBJ databases">
        <title>A genome reference for cultivated species of the human gut microbiota.</title>
        <authorList>
            <person name="Zou Y."/>
            <person name="Xue W."/>
            <person name="Luo G."/>
        </authorList>
    </citation>
    <scope>NUCLEOTIDE SEQUENCE [LARGE SCALE GENOMIC DNA]</scope>
    <source>
        <strain evidence="2 3">OM06-2</strain>
    </source>
</reference>
<evidence type="ECO:0000313" key="3">
    <source>
        <dbReference type="Proteomes" id="UP000260814"/>
    </source>
</evidence>
<comment type="caution">
    <text evidence="2">The sequence shown here is derived from an EMBL/GenBank/DDBJ whole genome shotgun (WGS) entry which is preliminary data.</text>
</comment>
<feature type="region of interest" description="Disordered" evidence="1">
    <location>
        <begin position="171"/>
        <end position="204"/>
    </location>
</feature>
<dbReference type="EMBL" id="QSTW01000013">
    <property type="protein sequence ID" value="RGM90404.1"/>
    <property type="molecule type" value="Genomic_DNA"/>
</dbReference>
<protein>
    <submittedName>
        <fullName evidence="2">Uncharacterized protein</fullName>
    </submittedName>
</protein>
<dbReference type="AlphaFoldDB" id="A0A3E4Z789"/>
<name>A0A3E4Z789_9BACT</name>
<evidence type="ECO:0000256" key="1">
    <source>
        <dbReference type="SAM" id="MobiDB-lite"/>
    </source>
</evidence>
<gene>
    <name evidence="2" type="ORF">DXB87_10915</name>
</gene>
<accession>A0A3E4Z789</accession>